<organism evidence="3 4">
    <name type="scientific">Candidatus Alistipes avicola</name>
    <dbReference type="NCBI Taxonomy" id="2838432"/>
    <lineage>
        <taxon>Bacteria</taxon>
        <taxon>Pseudomonadati</taxon>
        <taxon>Bacteroidota</taxon>
        <taxon>Bacteroidia</taxon>
        <taxon>Bacteroidales</taxon>
        <taxon>Rikenellaceae</taxon>
        <taxon>Alistipes</taxon>
    </lineage>
</organism>
<sequence>MRLLVKIWLCAGCLLGIAEWSQARPTEPDTLMRALREAASPTNALIREAYANPATRPDAFGHSLSELSIGYRLQTEEQPTVRQKGDRTDFGYFATEGYRHLSEKSTLWGDAGYRIGKRRNVVWNLASDYELIYPAITTDTVGGGDLTSEEYTFGGGYGHRGERFGWGASADVRAGQEYRTTDPRPRNITIDISATLGGSLRIGCYKAGLSASLRVYKQTSATYFANPIGGTGLFRLTGLGAYYAGYTGDNQDTEGDLYRGNGFSAEAVLLPAHGRKGLFLTLGYDRLKITKILRSYKHLPLQEVIPHTFRADAAWLQRPEQGLYWGIGVKNRYEYREGIENIVAESVGGAYETIGALKTFEYSLLQNRLELLVGRESPRSAWAVSPWAAYQRRTADYLYPAQHMEHAHAGGGVEVHYTYQGHRTMLRTTVGADYFASLSHNLAIPVANIDIPQLVEMVRYEYDRRSQDRLGLQAALRGDYRLRKRMALFLAADYRIDRYRDGTLSHYAQIACGLAF</sequence>
<dbReference type="Proteomes" id="UP000824259">
    <property type="component" value="Unassembled WGS sequence"/>
</dbReference>
<protein>
    <recommendedName>
        <fullName evidence="2">DUF6850 domain-containing protein</fullName>
    </recommendedName>
</protein>
<gene>
    <name evidence="3" type="ORF">H9779_01645</name>
</gene>
<feature type="domain" description="DUF6850" evidence="2">
    <location>
        <begin position="61"/>
        <end position="516"/>
    </location>
</feature>
<feature type="signal peptide" evidence="1">
    <location>
        <begin position="1"/>
        <end position="23"/>
    </location>
</feature>
<reference evidence="3" key="2">
    <citation type="submission" date="2021-04" db="EMBL/GenBank/DDBJ databases">
        <authorList>
            <person name="Gilroy R."/>
        </authorList>
    </citation>
    <scope>NUCLEOTIDE SEQUENCE</scope>
    <source>
        <strain evidence="3">CHK169-11906</strain>
    </source>
</reference>
<name>A0A9D2L3S4_9BACT</name>
<evidence type="ECO:0000313" key="4">
    <source>
        <dbReference type="Proteomes" id="UP000824259"/>
    </source>
</evidence>
<keyword evidence="1" id="KW-0732">Signal</keyword>
<proteinExistence type="predicted"/>
<reference evidence="3" key="1">
    <citation type="journal article" date="2021" name="PeerJ">
        <title>Extensive microbial diversity within the chicken gut microbiome revealed by metagenomics and culture.</title>
        <authorList>
            <person name="Gilroy R."/>
            <person name="Ravi A."/>
            <person name="Getino M."/>
            <person name="Pursley I."/>
            <person name="Horton D.L."/>
            <person name="Alikhan N.F."/>
            <person name="Baker D."/>
            <person name="Gharbi K."/>
            <person name="Hall N."/>
            <person name="Watson M."/>
            <person name="Adriaenssens E.M."/>
            <person name="Foster-Nyarko E."/>
            <person name="Jarju S."/>
            <person name="Secka A."/>
            <person name="Antonio M."/>
            <person name="Oren A."/>
            <person name="Chaudhuri R.R."/>
            <person name="La Ragione R."/>
            <person name="Hildebrand F."/>
            <person name="Pallen M.J."/>
        </authorList>
    </citation>
    <scope>NUCLEOTIDE SEQUENCE</scope>
    <source>
        <strain evidence="3">CHK169-11906</strain>
    </source>
</reference>
<dbReference type="AlphaFoldDB" id="A0A9D2L3S4"/>
<comment type="caution">
    <text evidence="3">The sequence shown here is derived from an EMBL/GenBank/DDBJ whole genome shotgun (WGS) entry which is preliminary data.</text>
</comment>
<dbReference type="InterPro" id="IPR049236">
    <property type="entry name" value="DUF6850"/>
</dbReference>
<evidence type="ECO:0000256" key="1">
    <source>
        <dbReference type="SAM" id="SignalP"/>
    </source>
</evidence>
<dbReference type="Pfam" id="PF21012">
    <property type="entry name" value="DUF6850"/>
    <property type="match status" value="1"/>
</dbReference>
<feature type="chain" id="PRO_5038715045" description="DUF6850 domain-containing protein" evidence="1">
    <location>
        <begin position="24"/>
        <end position="516"/>
    </location>
</feature>
<accession>A0A9D2L3S4</accession>
<evidence type="ECO:0000313" key="3">
    <source>
        <dbReference type="EMBL" id="HJA98289.1"/>
    </source>
</evidence>
<evidence type="ECO:0000259" key="2">
    <source>
        <dbReference type="Pfam" id="PF21012"/>
    </source>
</evidence>
<dbReference type="EMBL" id="DWYR01000006">
    <property type="protein sequence ID" value="HJA98289.1"/>
    <property type="molecule type" value="Genomic_DNA"/>
</dbReference>